<evidence type="ECO:0000256" key="6">
    <source>
        <dbReference type="RuleBase" id="RU000320"/>
    </source>
</evidence>
<evidence type="ECO:0000256" key="3">
    <source>
        <dbReference type="ARBA" id="ARBA00022692"/>
    </source>
</evidence>
<organism evidence="10">
    <name type="scientific">Wolinella succinogenes (strain ATCC 29543 / DSM 1740 / CCUG 13145 / JCM 31913 / LMG 7466 / NCTC 11488 / FDC 602W)</name>
    <name type="common">Vibrio succinogenes</name>
    <dbReference type="NCBI Taxonomy" id="273121"/>
    <lineage>
        <taxon>Bacteria</taxon>
        <taxon>Pseudomonadati</taxon>
        <taxon>Campylobacterota</taxon>
        <taxon>Epsilonproteobacteria</taxon>
        <taxon>Campylobacterales</taxon>
        <taxon>Helicobacteraceae</taxon>
        <taxon>Wolinella</taxon>
    </lineage>
</organism>
<feature type="transmembrane region" description="Helical" evidence="7">
    <location>
        <begin position="106"/>
        <end position="124"/>
    </location>
</feature>
<comment type="subcellular location">
    <subcellularLocation>
        <location evidence="1">Endomembrane system</location>
        <topology evidence="1">Multi-pass membrane protein</topology>
    </subcellularLocation>
    <subcellularLocation>
        <location evidence="6">Membrane</location>
        <topology evidence="6">Multi-pass membrane protein</topology>
    </subcellularLocation>
</comment>
<evidence type="ECO:0000256" key="1">
    <source>
        <dbReference type="ARBA" id="ARBA00004127"/>
    </source>
</evidence>
<dbReference type="RefSeq" id="WP_011138426.1">
    <property type="nucleotide sequence ID" value="NC_005090.1"/>
</dbReference>
<keyword evidence="9" id="KW-0830">Ubiquinone</keyword>
<dbReference type="GO" id="GO:0008137">
    <property type="term" value="F:NADH dehydrogenase (ubiquinone) activity"/>
    <property type="evidence" value="ECO:0007669"/>
    <property type="project" value="InterPro"/>
</dbReference>
<feature type="transmembrane region" description="Helical" evidence="7">
    <location>
        <begin position="207"/>
        <end position="229"/>
    </location>
</feature>
<dbReference type="GO" id="GO:0003954">
    <property type="term" value="F:NADH dehydrogenase activity"/>
    <property type="evidence" value="ECO:0007669"/>
    <property type="project" value="TreeGrafter"/>
</dbReference>
<dbReference type="NCBIfam" id="TIGR01972">
    <property type="entry name" value="NDH_I_M"/>
    <property type="match status" value="1"/>
</dbReference>
<dbReference type="STRING" id="273121.WS0487"/>
<keyword evidence="10" id="KW-1185">Reference proteome</keyword>
<evidence type="ECO:0000313" key="10">
    <source>
        <dbReference type="Proteomes" id="UP000000422"/>
    </source>
</evidence>
<dbReference type="InterPro" id="IPR003918">
    <property type="entry name" value="NADH_UbQ_OxRdtase"/>
</dbReference>
<evidence type="ECO:0000256" key="4">
    <source>
        <dbReference type="ARBA" id="ARBA00022989"/>
    </source>
</evidence>
<dbReference type="GO" id="GO:0016020">
    <property type="term" value="C:membrane"/>
    <property type="evidence" value="ECO:0007669"/>
    <property type="project" value="UniProtKB-SubCell"/>
</dbReference>
<feature type="transmembrane region" description="Helical" evidence="7">
    <location>
        <begin position="446"/>
        <end position="464"/>
    </location>
</feature>
<reference evidence="9 10" key="1">
    <citation type="journal article" date="2003" name="Proc. Natl. Acad. Sci. U.S.A.">
        <title>Complete genome sequence and analysis of Wolinella succinogenes.</title>
        <authorList>
            <person name="Baar C."/>
            <person name="Eppinger M."/>
            <person name="Raddatz G."/>
            <person name="Simon JM."/>
            <person name="Lanz C."/>
            <person name="Klimmek O."/>
            <person name="Nandakumar R."/>
            <person name="Gross R."/>
            <person name="Rosinus A."/>
            <person name="Keller H."/>
            <person name="Jagtap P."/>
            <person name="Linke B."/>
            <person name="Meyer F."/>
            <person name="Lederer H."/>
            <person name="Schuster S.C."/>
        </authorList>
    </citation>
    <scope>NUCLEOTIDE SEQUENCE [LARGE SCALE GENOMIC DNA]</scope>
    <source>
        <strain evidence="10">ATCC 29543 / DSM 1740 / CCUG 13145 / JCM 31913 / LMG 7466 / NCTC 11488 / FDC 602W</strain>
    </source>
</reference>
<comment type="similarity">
    <text evidence="2">Belongs to the complex I subunit 4 family.</text>
</comment>
<dbReference type="PANTHER" id="PTHR43507">
    <property type="entry name" value="NADH-UBIQUINONE OXIDOREDUCTASE CHAIN 4"/>
    <property type="match status" value="1"/>
</dbReference>
<sequence length="506" mass="55746">MEYLLTLLIFFPAIAALMALLVNENIKSFAVVVSALELVLALVLWANFDTQSGEMQFIHHLPLVASYGINYFVGVDGISLFLIILATFISLIGFISLNEPNETKKLIVSLLFLETIMVGVFSALDAILFYLFWELSLVPMLYIIGAWGSGKRIYAAVKFFLYTFTGSLVMLVGMLYFAYTYYQTTGIWTFSILDWHMLVLPLELQKWLFIAFFAGIAIKVPMFPFHTWLPYAHGQAPTIGSIILAAVLLKMGTYGFVRFSLPLFPDASVAFAIPIAILCLVMIIYGAMVAYAQEDMKQVIAYSSISHMGVIVLGTFALNVEGISGSIFFMLSHGIVSGALFMLVGVIYERRHTKLIAKMGGIASVMPYYATIFGLMLMASVGLPLTMGFVGEFLSLLGFFKASPWIAFLAGTSIILGSVYMLVLFKRVFFGKVTCEENAALKDLNGTELAALLPLVVVVIWLGIYPKPILAPIDVSVKGMMELMQQKARTQSAKEWLGTPKAEGGL</sequence>
<feature type="transmembrane region" description="Helical" evidence="7">
    <location>
        <begin position="326"/>
        <end position="348"/>
    </location>
</feature>
<evidence type="ECO:0000256" key="2">
    <source>
        <dbReference type="ARBA" id="ARBA00009025"/>
    </source>
</evidence>
<gene>
    <name evidence="9" type="ordered locus">WS0487</name>
</gene>
<evidence type="ECO:0000256" key="7">
    <source>
        <dbReference type="SAM" id="Phobius"/>
    </source>
</evidence>
<name>Q7MA38_WOLSU</name>
<feature type="transmembrane region" description="Helical" evidence="7">
    <location>
        <begin position="236"/>
        <end position="257"/>
    </location>
</feature>
<feature type="transmembrane region" description="Helical" evidence="7">
    <location>
        <begin position="159"/>
        <end position="179"/>
    </location>
</feature>
<dbReference type="InterPro" id="IPR001750">
    <property type="entry name" value="ND/Mrp_TM"/>
</dbReference>
<dbReference type="PANTHER" id="PTHR43507:SF1">
    <property type="entry name" value="NADH-UBIQUINONE OXIDOREDUCTASE CHAIN 4"/>
    <property type="match status" value="1"/>
</dbReference>
<feature type="transmembrane region" description="Helical" evidence="7">
    <location>
        <begin position="299"/>
        <end position="320"/>
    </location>
</feature>
<keyword evidence="4 7" id="KW-1133">Transmembrane helix</keyword>
<dbReference type="GO" id="GO:0012505">
    <property type="term" value="C:endomembrane system"/>
    <property type="evidence" value="ECO:0007669"/>
    <property type="project" value="UniProtKB-SubCell"/>
</dbReference>
<dbReference type="Pfam" id="PF00361">
    <property type="entry name" value="Proton_antipo_M"/>
    <property type="match status" value="1"/>
</dbReference>
<keyword evidence="5 7" id="KW-0472">Membrane</keyword>
<dbReference type="GO" id="GO:0015990">
    <property type="term" value="P:electron transport coupled proton transport"/>
    <property type="evidence" value="ECO:0007669"/>
    <property type="project" value="TreeGrafter"/>
</dbReference>
<evidence type="ECO:0000256" key="5">
    <source>
        <dbReference type="ARBA" id="ARBA00023136"/>
    </source>
</evidence>
<feature type="transmembrane region" description="Helical" evidence="7">
    <location>
        <begin position="368"/>
        <end position="390"/>
    </location>
</feature>
<dbReference type="eggNOG" id="COG1008">
    <property type="taxonomic scope" value="Bacteria"/>
</dbReference>
<dbReference type="HOGENOM" id="CLU_007100_4_4_7"/>
<dbReference type="GO" id="GO:0048039">
    <property type="term" value="F:ubiquinone binding"/>
    <property type="evidence" value="ECO:0007669"/>
    <property type="project" value="TreeGrafter"/>
</dbReference>
<dbReference type="GO" id="GO:0042773">
    <property type="term" value="P:ATP synthesis coupled electron transport"/>
    <property type="evidence" value="ECO:0007669"/>
    <property type="project" value="InterPro"/>
</dbReference>
<proteinExistence type="inferred from homology"/>
<evidence type="ECO:0000259" key="8">
    <source>
        <dbReference type="Pfam" id="PF00361"/>
    </source>
</evidence>
<dbReference type="PRINTS" id="PR01437">
    <property type="entry name" value="NUOXDRDTASE4"/>
</dbReference>
<feature type="transmembrane region" description="Helical" evidence="7">
    <location>
        <begin position="402"/>
        <end position="425"/>
    </location>
</feature>
<feature type="domain" description="NADH:quinone oxidoreductase/Mrp antiporter transmembrane" evidence="8">
    <location>
        <begin position="123"/>
        <end position="413"/>
    </location>
</feature>
<dbReference type="InterPro" id="IPR010227">
    <property type="entry name" value="NADH_Q_OxRdtase_chainM/4"/>
</dbReference>
<evidence type="ECO:0000313" key="9">
    <source>
        <dbReference type="EMBL" id="CAE09626.1"/>
    </source>
</evidence>
<dbReference type="KEGG" id="wsu:WS0487"/>
<feature type="transmembrane region" description="Helical" evidence="7">
    <location>
        <begin position="130"/>
        <end position="147"/>
    </location>
</feature>
<dbReference type="Proteomes" id="UP000000422">
    <property type="component" value="Chromosome"/>
</dbReference>
<feature type="transmembrane region" description="Helical" evidence="7">
    <location>
        <begin position="269"/>
        <end position="292"/>
    </location>
</feature>
<feature type="transmembrane region" description="Helical" evidence="7">
    <location>
        <begin position="29"/>
        <end position="48"/>
    </location>
</feature>
<dbReference type="EMBL" id="BX571658">
    <property type="protein sequence ID" value="CAE09626.1"/>
    <property type="molecule type" value="Genomic_DNA"/>
</dbReference>
<feature type="transmembrane region" description="Helical" evidence="7">
    <location>
        <begin position="68"/>
        <end position="94"/>
    </location>
</feature>
<feature type="transmembrane region" description="Helical" evidence="7">
    <location>
        <begin position="6"/>
        <end position="22"/>
    </location>
</feature>
<protein>
    <submittedName>
        <fullName evidence="9">NADH-UBIQUINONE OXIDOREDUCTASE, NQO13 SUBUNIT NQO13</fullName>
    </submittedName>
</protein>
<accession>Q7MA38</accession>
<keyword evidence="3 6" id="KW-0812">Transmembrane</keyword>
<dbReference type="AlphaFoldDB" id="Q7MA38"/>
<dbReference type="NCBIfam" id="NF004505">
    <property type="entry name" value="PRK05846.2-5"/>
    <property type="match status" value="1"/>
</dbReference>